<dbReference type="eggNOG" id="COG0083">
    <property type="taxonomic scope" value="Bacteria"/>
</dbReference>
<dbReference type="PANTHER" id="PTHR20861:SF1">
    <property type="entry name" value="HOMOSERINE KINASE"/>
    <property type="match status" value="1"/>
</dbReference>
<keyword evidence="3 7" id="KW-0791">Threonine biosynthesis</keyword>
<keyword evidence="4 7" id="KW-0547">Nucleotide-binding</keyword>
<evidence type="ECO:0000256" key="3">
    <source>
        <dbReference type="ARBA" id="ARBA00022697"/>
    </source>
</evidence>
<evidence type="ECO:0000256" key="2">
    <source>
        <dbReference type="ARBA" id="ARBA00022679"/>
    </source>
</evidence>
<gene>
    <name evidence="7" type="primary">thrB</name>
    <name evidence="11" type="ORF">BleG1_2940</name>
</gene>
<dbReference type="Pfam" id="PF08544">
    <property type="entry name" value="GHMP_kinases_C"/>
    <property type="match status" value="1"/>
</dbReference>
<feature type="domain" description="GHMP kinase C-terminal" evidence="10">
    <location>
        <begin position="197"/>
        <end position="274"/>
    </location>
</feature>
<evidence type="ECO:0000259" key="9">
    <source>
        <dbReference type="Pfam" id="PF00288"/>
    </source>
</evidence>
<dbReference type="SUPFAM" id="SSF55060">
    <property type="entry name" value="GHMP Kinase, C-terminal domain"/>
    <property type="match status" value="1"/>
</dbReference>
<evidence type="ECO:0000256" key="7">
    <source>
        <dbReference type="HAMAP-Rule" id="MF_00384"/>
    </source>
</evidence>
<dbReference type="InterPro" id="IPR014721">
    <property type="entry name" value="Ribsml_uS5_D2-typ_fold_subgr"/>
</dbReference>
<keyword evidence="7" id="KW-0963">Cytoplasm</keyword>
<organism evidence="11 12">
    <name type="scientific">Shouchella lehensis G1</name>
    <dbReference type="NCBI Taxonomy" id="1246626"/>
    <lineage>
        <taxon>Bacteria</taxon>
        <taxon>Bacillati</taxon>
        <taxon>Bacillota</taxon>
        <taxon>Bacilli</taxon>
        <taxon>Bacillales</taxon>
        <taxon>Bacillaceae</taxon>
        <taxon>Shouchella</taxon>
    </lineage>
</organism>
<dbReference type="Gene3D" id="3.30.230.10">
    <property type="match status" value="1"/>
</dbReference>
<comment type="subcellular location">
    <subcellularLocation>
        <location evidence="7">Cytoplasm</location>
    </subcellularLocation>
</comment>
<dbReference type="PIRSF" id="PIRSF000676">
    <property type="entry name" value="Homoser_kin"/>
    <property type="match status" value="1"/>
</dbReference>
<dbReference type="SUPFAM" id="SSF54211">
    <property type="entry name" value="Ribosomal protein S5 domain 2-like"/>
    <property type="match status" value="1"/>
</dbReference>
<dbReference type="GO" id="GO:0005524">
    <property type="term" value="F:ATP binding"/>
    <property type="evidence" value="ECO:0007669"/>
    <property type="project" value="UniProtKB-UniRule"/>
</dbReference>
<keyword evidence="6 7" id="KW-0067">ATP-binding</keyword>
<evidence type="ECO:0000313" key="11">
    <source>
        <dbReference type="EMBL" id="AIC95504.1"/>
    </source>
</evidence>
<evidence type="ECO:0000256" key="6">
    <source>
        <dbReference type="ARBA" id="ARBA00022840"/>
    </source>
</evidence>
<dbReference type="AlphaFoldDB" id="A0A060M602"/>
<dbReference type="InterPro" id="IPR020568">
    <property type="entry name" value="Ribosomal_Su5_D2-typ_SF"/>
</dbReference>
<dbReference type="InterPro" id="IPR000870">
    <property type="entry name" value="Homoserine_kinase"/>
</dbReference>
<dbReference type="Pfam" id="PF00288">
    <property type="entry name" value="GHMP_kinases_N"/>
    <property type="match status" value="1"/>
</dbReference>
<dbReference type="PATRIC" id="fig|1246626.3.peg.2928"/>
<evidence type="ECO:0000256" key="4">
    <source>
        <dbReference type="ARBA" id="ARBA00022741"/>
    </source>
</evidence>
<keyword evidence="1 7" id="KW-0028">Amino-acid biosynthesis</keyword>
<evidence type="ECO:0000256" key="1">
    <source>
        <dbReference type="ARBA" id="ARBA00022605"/>
    </source>
</evidence>
<dbReference type="GO" id="GO:0004413">
    <property type="term" value="F:homoserine kinase activity"/>
    <property type="evidence" value="ECO:0007669"/>
    <property type="project" value="UniProtKB-UniRule"/>
</dbReference>
<feature type="domain" description="GHMP kinase N-terminal" evidence="9">
    <location>
        <begin position="54"/>
        <end position="136"/>
    </location>
</feature>
<dbReference type="KEGG" id="ble:BleG1_2940"/>
<dbReference type="Proteomes" id="UP000027142">
    <property type="component" value="Chromosome"/>
</dbReference>
<comment type="similarity">
    <text evidence="7">Belongs to the GHMP kinase family. Homoserine kinase subfamily.</text>
</comment>
<dbReference type="PANTHER" id="PTHR20861">
    <property type="entry name" value="HOMOSERINE/4-DIPHOSPHOCYTIDYL-2-C-METHYL-D-ERYTHRITOL KINASE"/>
    <property type="match status" value="1"/>
</dbReference>
<proteinExistence type="inferred from homology"/>
<comment type="function">
    <text evidence="7">Catalyzes the ATP-dependent phosphorylation of L-homoserine to L-homoserine phosphate.</text>
</comment>
<dbReference type="HAMAP" id="MF_00384">
    <property type="entry name" value="Homoser_kinase"/>
    <property type="match status" value="1"/>
</dbReference>
<dbReference type="PRINTS" id="PR00958">
    <property type="entry name" value="HOMSERKINASE"/>
</dbReference>
<accession>A0A060M602</accession>
<comment type="pathway">
    <text evidence="7">Amino-acid biosynthesis; L-threonine biosynthesis; L-threonine from L-aspartate: step 4/5.</text>
</comment>
<dbReference type="OrthoDB" id="9769912at2"/>
<evidence type="ECO:0000259" key="10">
    <source>
        <dbReference type="Pfam" id="PF08544"/>
    </source>
</evidence>
<feature type="binding site" evidence="7">
    <location>
        <begin position="83"/>
        <end position="93"/>
    </location>
    <ligand>
        <name>ATP</name>
        <dbReference type="ChEBI" id="CHEBI:30616"/>
    </ligand>
</feature>
<dbReference type="Gene3D" id="3.30.70.890">
    <property type="entry name" value="GHMP kinase, C-terminal domain"/>
    <property type="match status" value="1"/>
</dbReference>
<protein>
    <recommendedName>
        <fullName evidence="7 8">Homoserine kinase</fullName>
        <shortName evidence="7">HK</shortName>
        <shortName evidence="7">HSK</shortName>
        <ecNumber evidence="7 8">2.7.1.39</ecNumber>
    </recommendedName>
</protein>
<dbReference type="EMBL" id="CP003923">
    <property type="protein sequence ID" value="AIC95504.1"/>
    <property type="molecule type" value="Genomic_DNA"/>
</dbReference>
<dbReference type="InterPro" id="IPR036554">
    <property type="entry name" value="GHMP_kinase_C_sf"/>
</dbReference>
<evidence type="ECO:0000256" key="5">
    <source>
        <dbReference type="ARBA" id="ARBA00022777"/>
    </source>
</evidence>
<evidence type="ECO:0000256" key="8">
    <source>
        <dbReference type="NCBIfam" id="TIGR00191"/>
    </source>
</evidence>
<dbReference type="InterPro" id="IPR013750">
    <property type="entry name" value="GHMP_kinase_C_dom"/>
</dbReference>
<dbReference type="InterPro" id="IPR006204">
    <property type="entry name" value="GHMP_kinase_N_dom"/>
</dbReference>
<dbReference type="UniPathway" id="UPA00050">
    <property type="reaction ID" value="UER00064"/>
</dbReference>
<name>A0A060M602_9BACI</name>
<comment type="catalytic activity">
    <reaction evidence="7">
        <text>L-homoserine + ATP = O-phospho-L-homoserine + ADP + H(+)</text>
        <dbReference type="Rhea" id="RHEA:13985"/>
        <dbReference type="ChEBI" id="CHEBI:15378"/>
        <dbReference type="ChEBI" id="CHEBI:30616"/>
        <dbReference type="ChEBI" id="CHEBI:57476"/>
        <dbReference type="ChEBI" id="CHEBI:57590"/>
        <dbReference type="ChEBI" id="CHEBI:456216"/>
        <dbReference type="EC" id="2.7.1.39"/>
    </reaction>
</comment>
<sequence>MLAMTIPASTANLGPGFDSIGMALDRYLHVDVERSDSWSFHCDNPGLENLGPNNLIYQAAAFTAKHLETSLLPCRVSMKNDIPLSKGFGSSAAAIVAGIEIACYCADRTVSQKEKVRIGSLFEGHPDNVAPSIYGGLIVGAHRDHRTDIIHVSEPKVELVALIPPEILETKKARGILPKQLQFKQAIQTSALSNVMTAAILANNWSLAGELMMEDLYHQPYRKHLIPHWSDIMNFVKDHRFSYGAALSGAGPTVLCFVEQGSGKRFAKEVQRRFPYYQAEVARPATVGTALSVVQA</sequence>
<dbReference type="HOGENOM" id="CLU_041243_0_0_9"/>
<dbReference type="NCBIfam" id="TIGR00191">
    <property type="entry name" value="thrB"/>
    <property type="match status" value="1"/>
</dbReference>
<reference evidence="11 12" key="1">
    <citation type="journal article" date="2014" name="Gene">
        <title>A comparative genomic analysis of the alkalitolerant soil bacterium Bacillus lehensis G1.</title>
        <authorList>
            <person name="Noor Y.M."/>
            <person name="Samsulrizal N.H."/>
            <person name="Jema'on N.A."/>
            <person name="Low K.O."/>
            <person name="Ramli A.N."/>
            <person name="Alias N.I."/>
            <person name="Damis S.I."/>
            <person name="Fuzi S.F."/>
            <person name="Isa M.N."/>
            <person name="Murad A.M."/>
            <person name="Raih M.F."/>
            <person name="Bakar F.D."/>
            <person name="Najimudin N."/>
            <person name="Mahadi N.M."/>
            <person name="Illias R.M."/>
        </authorList>
    </citation>
    <scope>NUCLEOTIDE SEQUENCE [LARGE SCALE GENOMIC DNA]</scope>
    <source>
        <strain evidence="11 12">G1</strain>
    </source>
</reference>
<dbReference type="RefSeq" id="WP_038482425.1">
    <property type="nucleotide sequence ID" value="NZ_CP003923.1"/>
</dbReference>
<keyword evidence="5 7" id="KW-0418">Kinase</keyword>
<dbReference type="STRING" id="1246626.BleG1_2940"/>
<dbReference type="GO" id="GO:0009088">
    <property type="term" value="P:threonine biosynthetic process"/>
    <property type="evidence" value="ECO:0007669"/>
    <property type="project" value="UniProtKB-UniRule"/>
</dbReference>
<evidence type="ECO:0000313" key="12">
    <source>
        <dbReference type="Proteomes" id="UP000027142"/>
    </source>
</evidence>
<dbReference type="EC" id="2.7.1.39" evidence="7 8"/>
<dbReference type="GO" id="GO:0005737">
    <property type="term" value="C:cytoplasm"/>
    <property type="evidence" value="ECO:0007669"/>
    <property type="project" value="UniProtKB-SubCell"/>
</dbReference>
<keyword evidence="12" id="KW-1185">Reference proteome</keyword>
<keyword evidence="2 7" id="KW-0808">Transferase</keyword>